<dbReference type="AlphaFoldDB" id="A0A8H5F0P2"/>
<reference evidence="1 2" key="1">
    <citation type="journal article" date="2020" name="ISME J.">
        <title>Uncovering the hidden diversity of litter-decomposition mechanisms in mushroom-forming fungi.</title>
        <authorList>
            <person name="Floudas D."/>
            <person name="Bentzer J."/>
            <person name="Ahren D."/>
            <person name="Johansson T."/>
            <person name="Persson P."/>
            <person name="Tunlid A."/>
        </authorList>
    </citation>
    <scope>NUCLEOTIDE SEQUENCE [LARGE SCALE GENOMIC DNA]</scope>
    <source>
        <strain evidence="1 2">CBS 101986</strain>
    </source>
</reference>
<dbReference type="PANTHER" id="PTHR17901:SF14">
    <property type="entry name" value="MAGNESIUM-DEPENDENT PHOSPHATASE 1"/>
    <property type="match status" value="1"/>
</dbReference>
<organism evidence="1 2">
    <name type="scientific">Psilocybe cf. subviscida</name>
    <dbReference type="NCBI Taxonomy" id="2480587"/>
    <lineage>
        <taxon>Eukaryota</taxon>
        <taxon>Fungi</taxon>
        <taxon>Dikarya</taxon>
        <taxon>Basidiomycota</taxon>
        <taxon>Agaricomycotina</taxon>
        <taxon>Agaricomycetes</taxon>
        <taxon>Agaricomycetidae</taxon>
        <taxon>Agaricales</taxon>
        <taxon>Agaricineae</taxon>
        <taxon>Strophariaceae</taxon>
        <taxon>Psilocybe</taxon>
    </lineage>
</organism>
<sequence>MSQITCIILIQGPLKRRDNTLNEVLDKYGDSISLYADVPDILHGIRARGLPIGNEVDSDNSKIIIAACSRTHAPDLASDCMELLLVPPSIEHAIPTPTPMIEFFDEREIYPGSKLKHFRVLHQRTGVPYSEMLFFDDEHRNAEVQKLGVTFYHCPDGLTADVFDEGLRKWRRRQT</sequence>
<evidence type="ECO:0000313" key="2">
    <source>
        <dbReference type="Proteomes" id="UP000567179"/>
    </source>
</evidence>
<name>A0A8H5F0P2_9AGAR</name>
<evidence type="ECO:0000313" key="1">
    <source>
        <dbReference type="EMBL" id="KAF5319346.1"/>
    </source>
</evidence>
<dbReference type="Gene3D" id="3.40.50.1000">
    <property type="entry name" value="HAD superfamily/HAD-like"/>
    <property type="match status" value="1"/>
</dbReference>
<keyword evidence="2" id="KW-1185">Reference proteome</keyword>
<dbReference type="GO" id="GO:0003993">
    <property type="term" value="F:acid phosphatase activity"/>
    <property type="evidence" value="ECO:0007669"/>
    <property type="project" value="TreeGrafter"/>
</dbReference>
<dbReference type="OrthoDB" id="2865258at2759"/>
<gene>
    <name evidence="1" type="ORF">D9619_008481</name>
</gene>
<dbReference type="PANTHER" id="PTHR17901">
    <property type="entry name" value="MAGNESIUM-DEPENDENT PHOSPHATASE 1 MDP1"/>
    <property type="match status" value="1"/>
</dbReference>
<accession>A0A8H5F0P2</accession>
<dbReference type="InterPro" id="IPR023214">
    <property type="entry name" value="HAD_sf"/>
</dbReference>
<dbReference type="Proteomes" id="UP000567179">
    <property type="component" value="Unassembled WGS sequence"/>
</dbReference>
<proteinExistence type="predicted"/>
<dbReference type="Pfam" id="PF12689">
    <property type="entry name" value="Acid_PPase"/>
    <property type="match status" value="1"/>
</dbReference>
<evidence type="ECO:0008006" key="3">
    <source>
        <dbReference type="Google" id="ProtNLM"/>
    </source>
</evidence>
<comment type="caution">
    <text evidence="1">The sequence shown here is derived from an EMBL/GenBank/DDBJ whole genome shotgun (WGS) entry which is preliminary data.</text>
</comment>
<dbReference type="NCBIfam" id="TIGR01685">
    <property type="entry name" value="MDP-1"/>
    <property type="match status" value="1"/>
</dbReference>
<protein>
    <recommendedName>
        <fullName evidence="3">Magnesium-dependent phosphatase-1</fullName>
    </recommendedName>
</protein>
<dbReference type="InterPro" id="IPR036412">
    <property type="entry name" value="HAD-like_sf"/>
</dbReference>
<dbReference type="SUPFAM" id="SSF56784">
    <property type="entry name" value="HAD-like"/>
    <property type="match status" value="1"/>
</dbReference>
<dbReference type="EMBL" id="JAACJJ010000029">
    <property type="protein sequence ID" value="KAF5319346.1"/>
    <property type="molecule type" value="Genomic_DNA"/>
</dbReference>
<dbReference type="InterPro" id="IPR010036">
    <property type="entry name" value="MDP_1_eu_arc"/>
</dbReference>